<reference evidence="1" key="1">
    <citation type="submission" date="2020-02" db="EMBL/GenBank/DDBJ databases">
        <authorList>
            <person name="Meier V. D."/>
        </authorList>
    </citation>
    <scope>NUCLEOTIDE SEQUENCE</scope>
    <source>
        <strain evidence="1">AVDCRST_MAG92</strain>
    </source>
</reference>
<accession>A0A6J4IZ44</accession>
<dbReference type="AlphaFoldDB" id="A0A6J4IZ44"/>
<organism evidence="1">
    <name type="scientific">uncultured Coleofasciculus sp</name>
    <dbReference type="NCBI Taxonomy" id="1267456"/>
    <lineage>
        <taxon>Bacteria</taxon>
        <taxon>Bacillati</taxon>
        <taxon>Cyanobacteriota</taxon>
        <taxon>Cyanophyceae</taxon>
        <taxon>Coleofasciculales</taxon>
        <taxon>Coleofasciculaceae</taxon>
        <taxon>Coleofasciculus</taxon>
        <taxon>environmental samples</taxon>
    </lineage>
</organism>
<name>A0A6J4IZ44_9CYAN</name>
<dbReference type="EMBL" id="CADCTM010000424">
    <property type="protein sequence ID" value="CAA9265815.1"/>
    <property type="molecule type" value="Genomic_DNA"/>
</dbReference>
<protein>
    <submittedName>
        <fullName evidence="1">Uncharacterized protein</fullName>
    </submittedName>
</protein>
<gene>
    <name evidence="1" type="ORF">AVDCRST_MAG92-2708</name>
</gene>
<proteinExistence type="predicted"/>
<sequence length="43" mass="4654">MFVTSTRLKAAGTLYDKSFVVLTASRRPALGSPNREKVLSPGM</sequence>
<evidence type="ECO:0000313" key="1">
    <source>
        <dbReference type="EMBL" id="CAA9265815.1"/>
    </source>
</evidence>